<reference evidence="2" key="1">
    <citation type="journal article" date="2014" name="Int. J. Syst. Evol. Microbiol.">
        <title>Complete genome sequence of Corynebacterium casei LMG S-19264T (=DSM 44701T), isolated from a smear-ripened cheese.</title>
        <authorList>
            <consortium name="US DOE Joint Genome Institute (JGI-PGF)"/>
            <person name="Walter F."/>
            <person name="Albersmeier A."/>
            <person name="Kalinowski J."/>
            <person name="Ruckert C."/>
        </authorList>
    </citation>
    <scope>NUCLEOTIDE SEQUENCE</scope>
    <source>
        <strain evidence="2">CGMCC 1.12195</strain>
    </source>
</reference>
<protein>
    <recommendedName>
        <fullName evidence="4">Adhesin domain-containing protein</fullName>
    </recommendedName>
</protein>
<dbReference type="Proteomes" id="UP000660862">
    <property type="component" value="Unassembled WGS sequence"/>
</dbReference>
<name>A0A917MEL8_9SPHI</name>
<proteinExistence type="predicted"/>
<dbReference type="AlphaFoldDB" id="A0A917MEL8"/>
<keyword evidence="3" id="KW-1185">Reference proteome</keyword>
<organism evidence="2 3">
    <name type="scientific">Parapedobacter pyrenivorans</name>
    <dbReference type="NCBI Taxonomy" id="1305674"/>
    <lineage>
        <taxon>Bacteria</taxon>
        <taxon>Pseudomonadati</taxon>
        <taxon>Bacteroidota</taxon>
        <taxon>Sphingobacteriia</taxon>
        <taxon>Sphingobacteriales</taxon>
        <taxon>Sphingobacteriaceae</taxon>
        <taxon>Parapedobacter</taxon>
    </lineage>
</organism>
<evidence type="ECO:0000313" key="2">
    <source>
        <dbReference type="EMBL" id="GGH00666.1"/>
    </source>
</evidence>
<accession>A0A917MEL8</accession>
<evidence type="ECO:0000313" key="3">
    <source>
        <dbReference type="Proteomes" id="UP000660862"/>
    </source>
</evidence>
<feature type="signal peptide" evidence="1">
    <location>
        <begin position="1"/>
        <end position="22"/>
    </location>
</feature>
<evidence type="ECO:0008006" key="4">
    <source>
        <dbReference type="Google" id="ProtNLM"/>
    </source>
</evidence>
<gene>
    <name evidence="2" type="ORF">GCM10007415_40780</name>
</gene>
<reference evidence="2" key="2">
    <citation type="submission" date="2020-09" db="EMBL/GenBank/DDBJ databases">
        <authorList>
            <person name="Sun Q."/>
            <person name="Zhou Y."/>
        </authorList>
    </citation>
    <scope>NUCLEOTIDE SEQUENCE</scope>
    <source>
        <strain evidence="2">CGMCC 1.12195</strain>
    </source>
</reference>
<sequence>MNMKKQTITLALFLSLCLSAWAQKEYKIMKPAGKLILNLHGALIEGYDGNEIIFTSQRAPEEEDERAKGLQALSSSGFIDNTGMGISVTEKGQDVEVNLIGNNKRGEALRIRVPKQVALVFNNNKSIFTDTLHIKNMQGEIEVSTSYNNVVLETNSGPMNIKTVYRDVEATFENNVKGPISIISVYGHVDVALPEATKANLTLGTSYGKLYAAEDFNIAMTPKVEEKSDEASAVEAAPPRSISVGEGRTAMVIPSAPSAPAAVSLGGLEAITVTGFSYRSGEQESIEGTINGGGIDLILKSTYKNVYLRTP</sequence>
<comment type="caution">
    <text evidence="2">The sequence shown here is derived from an EMBL/GenBank/DDBJ whole genome shotgun (WGS) entry which is preliminary data.</text>
</comment>
<keyword evidence="1" id="KW-0732">Signal</keyword>
<feature type="chain" id="PRO_5037621010" description="Adhesin domain-containing protein" evidence="1">
    <location>
        <begin position="23"/>
        <end position="311"/>
    </location>
</feature>
<dbReference type="EMBL" id="BMER01000005">
    <property type="protein sequence ID" value="GGH00666.1"/>
    <property type="molecule type" value="Genomic_DNA"/>
</dbReference>
<evidence type="ECO:0000256" key="1">
    <source>
        <dbReference type="SAM" id="SignalP"/>
    </source>
</evidence>